<dbReference type="PANTHER" id="PTHR32385">
    <property type="entry name" value="MANNOSYL PHOSPHORYLINOSITOL CERAMIDE SYNTHASE"/>
    <property type="match status" value="1"/>
</dbReference>
<dbReference type="GO" id="GO:0000030">
    <property type="term" value="F:mannosyltransferase activity"/>
    <property type="evidence" value="ECO:0007669"/>
    <property type="project" value="TreeGrafter"/>
</dbReference>
<reference evidence="4" key="1">
    <citation type="submission" date="2023-03" db="EMBL/GenBank/DDBJ databases">
        <title>Mating type loci evolution in Malassezia.</title>
        <authorList>
            <person name="Coelho M.A."/>
        </authorList>
    </citation>
    <scope>NUCLEOTIDE SEQUENCE</scope>
    <source>
        <strain evidence="4">CBS 11721</strain>
    </source>
</reference>
<dbReference type="PANTHER" id="PTHR32385:SF15">
    <property type="entry name" value="INOSITOL PHOSPHOCERAMIDE MANNOSYLTRANSFERASE 1"/>
    <property type="match status" value="1"/>
</dbReference>
<proteinExistence type="inferred from homology"/>
<comment type="similarity">
    <text evidence="1">Belongs to the glycosyltransferase 32 family.</text>
</comment>
<keyword evidence="5" id="KW-1185">Reference proteome</keyword>
<dbReference type="InterPro" id="IPR051706">
    <property type="entry name" value="Glycosyltransferase_domain"/>
</dbReference>
<evidence type="ECO:0000313" key="4">
    <source>
        <dbReference type="EMBL" id="WFD36273.1"/>
    </source>
</evidence>
<keyword evidence="3" id="KW-0472">Membrane</keyword>
<dbReference type="GO" id="GO:0051999">
    <property type="term" value="P:mannosyl-inositol phosphorylceramide biosynthetic process"/>
    <property type="evidence" value="ECO:0007669"/>
    <property type="project" value="TreeGrafter"/>
</dbReference>
<organism evidence="4 5">
    <name type="scientific">Malassezia cuniculi</name>
    <dbReference type="NCBI Taxonomy" id="948313"/>
    <lineage>
        <taxon>Eukaryota</taxon>
        <taxon>Fungi</taxon>
        <taxon>Dikarya</taxon>
        <taxon>Basidiomycota</taxon>
        <taxon>Ustilaginomycotina</taxon>
        <taxon>Malasseziomycetes</taxon>
        <taxon>Malasseziales</taxon>
        <taxon>Malasseziaceae</taxon>
        <taxon>Malassezia</taxon>
    </lineage>
</organism>
<evidence type="ECO:0000256" key="3">
    <source>
        <dbReference type="SAM" id="Phobius"/>
    </source>
</evidence>
<dbReference type="Gene3D" id="3.90.550.20">
    <property type="match status" value="1"/>
</dbReference>
<sequence length="544" mass="61420">MANRKRVLAVLLQLLGAVLLCVVLFLQGVRWYFHIPESAYILRSELGTWDEIRANTERPAVFDNAALSNMSGVNPPDKIPKIIHQTWKTDIIPDRWVPVRNECAAMHPDYEYMLWTDESSRKLIETDYPWFLPVFDSYPYNIQRADVIRYFVLHKYGGVYMDLDIGCVRPMDPLLRFDVILPRTIPVGVSNDLMLASKAHPFLVLMIDNLKYFNHAFITPYATVMFSTGPMFVSALYHKFSLQHVAQPSTPDAIDAGFNGVRILPKALYGKNVDASEAPDSFYRHYYGSSWHAGDAGILIFLRKYGYLMVAIVLLALLMTQIRRMRRVFVSLFLHVSRLEHPGANFPGGAGNDAHKLPRDSVESQYEQFDSENVPLVPMQGEAGANVGIPPRTSLDSSEHGRRISAEQSLGTFANSAIYERRNSLPAYYIDTPNARTLDVQAEEGVRSNPSSVSTVTLENGSRMQRRFSKMRRVVFRNIAAPFTSLVPSALRVTRRPNTTVPNENSDADDTIDDRLSIVSIVSRNTDTLSDPGDDAQYEWNSIC</sequence>
<evidence type="ECO:0000256" key="2">
    <source>
        <dbReference type="ARBA" id="ARBA00022679"/>
    </source>
</evidence>
<evidence type="ECO:0000256" key="1">
    <source>
        <dbReference type="ARBA" id="ARBA00009003"/>
    </source>
</evidence>
<dbReference type="GO" id="GO:0016020">
    <property type="term" value="C:membrane"/>
    <property type="evidence" value="ECO:0007669"/>
    <property type="project" value="GOC"/>
</dbReference>
<dbReference type="SUPFAM" id="SSF53448">
    <property type="entry name" value="Nucleotide-diphospho-sugar transferases"/>
    <property type="match status" value="1"/>
</dbReference>
<keyword evidence="3" id="KW-1133">Transmembrane helix</keyword>
<dbReference type="FunFam" id="3.90.550.20:FF:000005">
    <property type="entry name" value="Unplaced genomic scaffold supercont1.17, whole genome shotgun sequence"/>
    <property type="match status" value="1"/>
</dbReference>
<accession>A0AAF0ESL4</accession>
<evidence type="ECO:0008006" key="6">
    <source>
        <dbReference type="Google" id="ProtNLM"/>
    </source>
</evidence>
<dbReference type="AlphaFoldDB" id="A0AAF0ESL4"/>
<keyword evidence="3" id="KW-0812">Transmembrane</keyword>
<dbReference type="EMBL" id="CP119880">
    <property type="protein sequence ID" value="WFD36273.1"/>
    <property type="molecule type" value="Genomic_DNA"/>
</dbReference>
<feature type="transmembrane region" description="Helical" evidence="3">
    <location>
        <begin position="305"/>
        <end position="322"/>
    </location>
</feature>
<dbReference type="InterPro" id="IPR007577">
    <property type="entry name" value="GlycoTrfase_DXD_sugar-bd_CS"/>
</dbReference>
<evidence type="ECO:0000313" key="5">
    <source>
        <dbReference type="Proteomes" id="UP001219933"/>
    </source>
</evidence>
<dbReference type="Pfam" id="PF04488">
    <property type="entry name" value="Gly_transf_sug"/>
    <property type="match status" value="1"/>
</dbReference>
<dbReference type="Proteomes" id="UP001219933">
    <property type="component" value="Chromosome 4"/>
</dbReference>
<name>A0AAF0ESL4_9BASI</name>
<keyword evidence="2" id="KW-0808">Transferase</keyword>
<protein>
    <recommendedName>
        <fullName evidence="6">Mannosyl phosphorylinositol ceramide synthase SUR1</fullName>
    </recommendedName>
</protein>
<gene>
    <name evidence="4" type="ORF">MCUN1_003151</name>
</gene>
<dbReference type="InterPro" id="IPR029044">
    <property type="entry name" value="Nucleotide-diphossugar_trans"/>
</dbReference>